<reference evidence="2 3" key="1">
    <citation type="journal article" date="2021" name="BMC Genomics">
        <title>Datura genome reveals duplications of psychoactive alkaloid biosynthetic genes and high mutation rate following tissue culture.</title>
        <authorList>
            <person name="Rajewski A."/>
            <person name="Carter-House D."/>
            <person name="Stajich J."/>
            <person name="Litt A."/>
        </authorList>
    </citation>
    <scope>NUCLEOTIDE SEQUENCE [LARGE SCALE GENOMIC DNA]</scope>
    <source>
        <strain evidence="2">AR-01</strain>
    </source>
</reference>
<evidence type="ECO:0000313" key="2">
    <source>
        <dbReference type="EMBL" id="MCD7468561.1"/>
    </source>
</evidence>
<feature type="region of interest" description="Disordered" evidence="1">
    <location>
        <begin position="146"/>
        <end position="171"/>
    </location>
</feature>
<dbReference type="Proteomes" id="UP000823775">
    <property type="component" value="Unassembled WGS sequence"/>
</dbReference>
<comment type="caution">
    <text evidence="2">The sequence shown here is derived from an EMBL/GenBank/DDBJ whole genome shotgun (WGS) entry which is preliminary data.</text>
</comment>
<protein>
    <submittedName>
        <fullName evidence="2">Uncharacterized protein</fullName>
    </submittedName>
</protein>
<feature type="region of interest" description="Disordered" evidence="1">
    <location>
        <begin position="1"/>
        <end position="27"/>
    </location>
</feature>
<gene>
    <name evidence="2" type="ORF">HAX54_006909</name>
</gene>
<feature type="non-terminal residue" evidence="2">
    <location>
        <position position="171"/>
    </location>
</feature>
<keyword evidence="3" id="KW-1185">Reference proteome</keyword>
<dbReference type="EMBL" id="JACEIK010001356">
    <property type="protein sequence ID" value="MCD7468561.1"/>
    <property type="molecule type" value="Genomic_DNA"/>
</dbReference>
<accession>A0ABS8TC53</accession>
<proteinExistence type="predicted"/>
<organism evidence="2 3">
    <name type="scientific">Datura stramonium</name>
    <name type="common">Jimsonweed</name>
    <name type="synonym">Common thornapple</name>
    <dbReference type="NCBI Taxonomy" id="4076"/>
    <lineage>
        <taxon>Eukaryota</taxon>
        <taxon>Viridiplantae</taxon>
        <taxon>Streptophyta</taxon>
        <taxon>Embryophyta</taxon>
        <taxon>Tracheophyta</taxon>
        <taxon>Spermatophyta</taxon>
        <taxon>Magnoliopsida</taxon>
        <taxon>eudicotyledons</taxon>
        <taxon>Gunneridae</taxon>
        <taxon>Pentapetalae</taxon>
        <taxon>asterids</taxon>
        <taxon>lamiids</taxon>
        <taxon>Solanales</taxon>
        <taxon>Solanaceae</taxon>
        <taxon>Solanoideae</taxon>
        <taxon>Datureae</taxon>
        <taxon>Datura</taxon>
    </lineage>
</organism>
<evidence type="ECO:0000313" key="3">
    <source>
        <dbReference type="Proteomes" id="UP000823775"/>
    </source>
</evidence>
<sequence length="171" mass="19170">MANKDTKVATVDQAKNPEEEDSGDHREVQKLRRQLAEWHPAWVCGLPPPLFPMDNPNNPPNLQPLSQAQFSIYVDPLPQHAPGYTPYHLYPGTSTVRDPAPQHRINSYQTPHVASVFITPPPPKVPSFTTCPSIVLSRSASEPAFNTHDIQNHPPELKFKATNPYGYTHRP</sequence>
<name>A0ABS8TC53_DATST</name>
<evidence type="ECO:0000256" key="1">
    <source>
        <dbReference type="SAM" id="MobiDB-lite"/>
    </source>
</evidence>